<name>A0A0U1KZH9_9FIRM</name>
<gene>
    <name evidence="4" type="primary">hypA</name>
    <name evidence="5" type="ORF">SpAn4DRAFT_3135</name>
</gene>
<proteinExistence type="inferred from homology"/>
<sequence length="113" mass="11842">MHELAIAQGILDIALNTAVNHNATSVLGVKVIVGELTGTVPEALEFGFVALAKGTMAENACLSIRIIPLTGHCRDCGIQSSIDKYCFACASCGSHAVDILTGRELKVESVEVE</sequence>
<keyword evidence="2 4" id="KW-0479">Metal-binding</keyword>
<comment type="function">
    <text evidence="4">Involved in the maturation of [NiFe] hydrogenases. Required for nickel insertion into the metal center of the hydrogenase.</text>
</comment>
<dbReference type="PANTHER" id="PTHR34535">
    <property type="entry name" value="HYDROGENASE MATURATION FACTOR HYPA"/>
    <property type="match status" value="1"/>
</dbReference>
<dbReference type="HAMAP" id="MF_00213">
    <property type="entry name" value="HypA_HybF"/>
    <property type="match status" value="1"/>
</dbReference>
<dbReference type="GO" id="GO:0016151">
    <property type="term" value="F:nickel cation binding"/>
    <property type="evidence" value="ECO:0007669"/>
    <property type="project" value="UniProtKB-UniRule"/>
</dbReference>
<evidence type="ECO:0000313" key="6">
    <source>
        <dbReference type="Proteomes" id="UP000049855"/>
    </source>
</evidence>
<feature type="binding site" evidence="4">
    <location>
        <position position="76"/>
    </location>
    <ligand>
        <name>Zn(2+)</name>
        <dbReference type="ChEBI" id="CHEBI:29105"/>
    </ligand>
</feature>
<dbReference type="GO" id="GO:0051604">
    <property type="term" value="P:protein maturation"/>
    <property type="evidence" value="ECO:0007669"/>
    <property type="project" value="InterPro"/>
</dbReference>
<dbReference type="Gene3D" id="3.30.2320.80">
    <property type="match status" value="1"/>
</dbReference>
<dbReference type="PIRSF" id="PIRSF004761">
    <property type="entry name" value="Hydrgn_mat_HypA"/>
    <property type="match status" value="1"/>
</dbReference>
<feature type="binding site" evidence="4">
    <location>
        <position position="92"/>
    </location>
    <ligand>
        <name>Zn(2+)</name>
        <dbReference type="ChEBI" id="CHEBI:29105"/>
    </ligand>
</feature>
<feature type="binding site" evidence="4">
    <location>
        <position position="2"/>
    </location>
    <ligand>
        <name>Ni(2+)</name>
        <dbReference type="ChEBI" id="CHEBI:49786"/>
    </ligand>
</feature>
<accession>A0A0U1KZH9</accession>
<dbReference type="RefSeq" id="WP_021168369.1">
    <property type="nucleotide sequence ID" value="NZ_CTRP01000011.1"/>
</dbReference>
<protein>
    <recommendedName>
        <fullName evidence="4">Hydrogenase maturation factor HypA</fullName>
    </recommendedName>
</protein>
<evidence type="ECO:0000256" key="2">
    <source>
        <dbReference type="ARBA" id="ARBA00022723"/>
    </source>
</evidence>
<evidence type="ECO:0000256" key="3">
    <source>
        <dbReference type="ARBA" id="ARBA00022833"/>
    </source>
</evidence>
<evidence type="ECO:0000256" key="4">
    <source>
        <dbReference type="HAMAP-Rule" id="MF_00213"/>
    </source>
</evidence>
<dbReference type="AlphaFoldDB" id="A0A0U1KZH9"/>
<evidence type="ECO:0000256" key="1">
    <source>
        <dbReference type="ARBA" id="ARBA00022596"/>
    </source>
</evidence>
<keyword evidence="6" id="KW-1185">Reference proteome</keyword>
<feature type="binding site" evidence="4">
    <location>
        <position position="89"/>
    </location>
    <ligand>
        <name>Zn(2+)</name>
        <dbReference type="ChEBI" id="CHEBI:29105"/>
    </ligand>
</feature>
<keyword evidence="1 4" id="KW-0533">Nickel</keyword>
<comment type="similarity">
    <text evidence="4">Belongs to the HypA/HybF family.</text>
</comment>
<organism evidence="5 6">
    <name type="scientific">Sporomusa ovata</name>
    <dbReference type="NCBI Taxonomy" id="2378"/>
    <lineage>
        <taxon>Bacteria</taxon>
        <taxon>Bacillati</taxon>
        <taxon>Bacillota</taxon>
        <taxon>Negativicutes</taxon>
        <taxon>Selenomonadales</taxon>
        <taxon>Sporomusaceae</taxon>
        <taxon>Sporomusa</taxon>
    </lineage>
</organism>
<evidence type="ECO:0000313" key="5">
    <source>
        <dbReference type="EMBL" id="CQR72675.1"/>
    </source>
</evidence>
<dbReference type="EMBL" id="CTRP01000011">
    <property type="protein sequence ID" value="CQR72675.1"/>
    <property type="molecule type" value="Genomic_DNA"/>
</dbReference>
<dbReference type="InterPro" id="IPR000688">
    <property type="entry name" value="HypA/HybF"/>
</dbReference>
<reference evidence="6" key="1">
    <citation type="submission" date="2015-03" db="EMBL/GenBank/DDBJ databases">
        <authorList>
            <person name="Nijsse Bart"/>
        </authorList>
    </citation>
    <scope>NUCLEOTIDE SEQUENCE [LARGE SCALE GENOMIC DNA]</scope>
</reference>
<dbReference type="GO" id="GO:0008270">
    <property type="term" value="F:zinc ion binding"/>
    <property type="evidence" value="ECO:0007669"/>
    <property type="project" value="UniProtKB-UniRule"/>
</dbReference>
<keyword evidence="3 4" id="KW-0862">Zinc</keyword>
<feature type="binding site" evidence="4">
    <location>
        <position position="73"/>
    </location>
    <ligand>
        <name>Zn(2+)</name>
        <dbReference type="ChEBI" id="CHEBI:29105"/>
    </ligand>
</feature>
<dbReference type="PANTHER" id="PTHR34535:SF3">
    <property type="entry name" value="HYDROGENASE MATURATION FACTOR HYPA"/>
    <property type="match status" value="1"/>
</dbReference>
<dbReference type="Pfam" id="PF01155">
    <property type="entry name" value="HypA"/>
    <property type="match status" value="1"/>
</dbReference>
<dbReference type="Proteomes" id="UP000049855">
    <property type="component" value="Unassembled WGS sequence"/>
</dbReference>